<dbReference type="CDD" id="cd14474">
    <property type="entry name" value="SPX_YDR089W"/>
    <property type="match status" value="1"/>
</dbReference>
<dbReference type="PROSITE" id="PS51382">
    <property type="entry name" value="SPX"/>
    <property type="match status" value="1"/>
</dbReference>
<keyword evidence="3 7" id="KW-0812">Transmembrane</keyword>
<evidence type="ECO:0000313" key="9">
    <source>
        <dbReference type="EMBL" id="RVX66386.1"/>
    </source>
</evidence>
<evidence type="ECO:0000256" key="6">
    <source>
        <dbReference type="SAM" id="MobiDB-lite"/>
    </source>
</evidence>
<dbReference type="GO" id="GO:0000329">
    <property type="term" value="C:fungal-type vacuole membrane"/>
    <property type="evidence" value="ECO:0007669"/>
    <property type="project" value="TreeGrafter"/>
</dbReference>
<dbReference type="Pfam" id="PF09359">
    <property type="entry name" value="VTC"/>
    <property type="match status" value="1"/>
</dbReference>
<keyword evidence="5 7" id="KW-0472">Membrane</keyword>
<gene>
    <name evidence="9" type="ORF">B0A52_09616</name>
</gene>
<dbReference type="PANTHER" id="PTHR46140:SF1">
    <property type="entry name" value="VACUOLAR TRANSPORTER CHAPERONE COMPLEX SUBUNIT 4-RELATED"/>
    <property type="match status" value="1"/>
</dbReference>
<dbReference type="GO" id="GO:0033254">
    <property type="term" value="C:vacuolar transporter chaperone complex"/>
    <property type="evidence" value="ECO:0007669"/>
    <property type="project" value="TreeGrafter"/>
</dbReference>
<dbReference type="GO" id="GO:0007034">
    <property type="term" value="P:vacuolar transport"/>
    <property type="evidence" value="ECO:0007669"/>
    <property type="project" value="TreeGrafter"/>
</dbReference>
<dbReference type="EMBL" id="NAJM01000062">
    <property type="protein sequence ID" value="RVX66386.1"/>
    <property type="molecule type" value="Genomic_DNA"/>
</dbReference>
<comment type="caution">
    <text evidence="9">The sequence shown here is derived from an EMBL/GenBank/DDBJ whole genome shotgun (WGS) entry which is preliminary data.</text>
</comment>
<feature type="transmembrane region" description="Helical" evidence="7">
    <location>
        <begin position="775"/>
        <end position="798"/>
    </location>
</feature>
<dbReference type="Gene3D" id="3.20.100.30">
    <property type="entry name" value="VTC, catalytic tunnel domain"/>
    <property type="match status" value="1"/>
</dbReference>
<accession>A0A438MRU4</accession>
<dbReference type="GO" id="GO:0016237">
    <property type="term" value="P:microautophagy"/>
    <property type="evidence" value="ECO:0007669"/>
    <property type="project" value="TreeGrafter"/>
</dbReference>
<organism evidence="9 10">
    <name type="scientific">Exophiala mesophila</name>
    <name type="common">Black yeast-like fungus</name>
    <dbReference type="NCBI Taxonomy" id="212818"/>
    <lineage>
        <taxon>Eukaryota</taxon>
        <taxon>Fungi</taxon>
        <taxon>Dikarya</taxon>
        <taxon>Ascomycota</taxon>
        <taxon>Pezizomycotina</taxon>
        <taxon>Eurotiomycetes</taxon>
        <taxon>Chaetothyriomycetidae</taxon>
        <taxon>Chaetothyriales</taxon>
        <taxon>Herpotrichiellaceae</taxon>
        <taxon>Exophiala</taxon>
    </lineage>
</organism>
<evidence type="ECO:0000259" key="8">
    <source>
        <dbReference type="PROSITE" id="PS51382"/>
    </source>
</evidence>
<evidence type="ECO:0000256" key="2">
    <source>
        <dbReference type="ARBA" id="ARBA00022554"/>
    </source>
</evidence>
<feature type="region of interest" description="Disordered" evidence="6">
    <location>
        <begin position="524"/>
        <end position="617"/>
    </location>
</feature>
<proteinExistence type="predicted"/>
<feature type="transmembrane region" description="Helical" evidence="7">
    <location>
        <begin position="741"/>
        <end position="763"/>
    </location>
</feature>
<feature type="compositionally biased region" description="Polar residues" evidence="6">
    <location>
        <begin position="204"/>
        <end position="223"/>
    </location>
</feature>
<feature type="compositionally biased region" description="Low complexity" evidence="6">
    <location>
        <begin position="537"/>
        <end position="557"/>
    </location>
</feature>
<comment type="subcellular location">
    <subcellularLocation>
        <location evidence="1">Vacuole membrane</location>
        <topology evidence="1">Multi-pass membrane protein</topology>
    </subcellularLocation>
</comment>
<dbReference type="GO" id="GO:0006799">
    <property type="term" value="P:polyphosphate biosynthetic process"/>
    <property type="evidence" value="ECO:0007669"/>
    <property type="project" value="UniProtKB-ARBA"/>
</dbReference>
<dbReference type="VEuPathDB" id="FungiDB:PV10_08400"/>
<feature type="compositionally biased region" description="Polar residues" evidence="6">
    <location>
        <begin position="575"/>
        <end position="588"/>
    </location>
</feature>
<evidence type="ECO:0000256" key="4">
    <source>
        <dbReference type="ARBA" id="ARBA00022989"/>
    </source>
</evidence>
<keyword evidence="2" id="KW-0926">Vacuole</keyword>
<dbReference type="InterPro" id="IPR042267">
    <property type="entry name" value="VTC_sf"/>
</dbReference>
<dbReference type="InterPro" id="IPR018966">
    <property type="entry name" value="VTC_domain"/>
</dbReference>
<evidence type="ECO:0000256" key="3">
    <source>
        <dbReference type="ARBA" id="ARBA00022692"/>
    </source>
</evidence>
<protein>
    <recommendedName>
        <fullName evidence="8">SPX domain-containing protein</fullName>
    </recommendedName>
</protein>
<feature type="region of interest" description="Disordered" evidence="6">
    <location>
        <begin position="196"/>
        <end position="223"/>
    </location>
</feature>
<feature type="transmembrane region" description="Helical" evidence="7">
    <location>
        <begin position="804"/>
        <end position="829"/>
    </location>
</feature>
<keyword evidence="4 7" id="KW-1133">Transmembrane helix</keyword>
<sequence length="842" mass="92225">MKFGETIYQRSVPKWAAYNFKYNELKHLIKSRTSAGNAVPLDIPSHGKSRWEELDTQLLKLLQDEYDNVTLFLRSKQGEIDRRLSHLEKQIAIAHRAVAQDALDRPILQARKYQRLVKDSEEIADEVQNLARFAAVQKTAFRKILKKYRKWTGSTSLQTRVDVEVFSSDKLRTDYSDYLLRLSDLSLTLHQNLAAPMLTGKPGNPTQQANKNSTSSNGPASGSAISQIDASAIQSPLAFDATLLTVPYGQVAGSAYYWIHPDNYDEARTLLLRHMRDITLTRTPSRTGSEASLASQRRKSSLSPDLSLLHAVFFDNPQRYIKDTSTTRPTRIALSAHYSQDSEAAVTLAGLSPTSSGTTVLSIKTKDLAKALQRSSSPSVVSSEVSAVQKYLSQHRDVKSLAEFSSSRTRYSGMTNSADVATWATLDTNVTTYVADTSCIGQPGYHPHAGEAFPYAVLHIRWEFARIPSVVRAFDESHLVERVNDFTLEAMAIHTVHKDLPSPSWLPLLDKDIRKVPLVPHRKRAGLSGRGRNGSLDIAISSGPSSADDPPSSVFSANPGHSSATSEEVGALVSHSESALSKPQASKAQRTKKRARIQTPNPQPRAQRYWNEFDDGDSDVNQDEGYAIYVDPNEPLFPGADAVHQAIGVMCDSVSKGTIRVLSWLPLTARPHAHGEREPLLSGQRTSDDGDSSGSDTDEPLVPQQRTRRPQRTLSHGSRGANRPGGVFLTPRQKQLENTIFIFYTGLIGISAVFLVMSSILLGTGRRKAFVEVDAGVVAGVVAAEACAVGAIILILIRKQRLSVVHWGLVGVSVSIVVVVGMALLALMFSGAHRSIGKKTDV</sequence>
<evidence type="ECO:0000256" key="7">
    <source>
        <dbReference type="SAM" id="Phobius"/>
    </source>
</evidence>
<evidence type="ECO:0000256" key="5">
    <source>
        <dbReference type="ARBA" id="ARBA00023136"/>
    </source>
</evidence>
<dbReference type="OrthoDB" id="5588846at2759"/>
<feature type="domain" description="SPX" evidence="8">
    <location>
        <begin position="1"/>
        <end position="162"/>
    </location>
</feature>
<feature type="region of interest" description="Disordered" evidence="6">
    <location>
        <begin position="674"/>
        <end position="728"/>
    </location>
</feature>
<evidence type="ECO:0000256" key="1">
    <source>
        <dbReference type="ARBA" id="ARBA00004128"/>
    </source>
</evidence>
<evidence type="ECO:0000313" key="10">
    <source>
        <dbReference type="Proteomes" id="UP000288859"/>
    </source>
</evidence>
<dbReference type="AlphaFoldDB" id="A0A438MRU4"/>
<name>A0A438MRU4_EXOME</name>
<dbReference type="InterPro" id="IPR051572">
    <property type="entry name" value="VTC_Complex_Subunit"/>
</dbReference>
<dbReference type="Proteomes" id="UP000288859">
    <property type="component" value="Unassembled WGS sequence"/>
</dbReference>
<dbReference type="GO" id="GO:0042144">
    <property type="term" value="P:vacuole fusion, non-autophagic"/>
    <property type="evidence" value="ECO:0007669"/>
    <property type="project" value="TreeGrafter"/>
</dbReference>
<reference evidence="9 10" key="1">
    <citation type="submission" date="2017-03" db="EMBL/GenBank/DDBJ databases">
        <title>Genomes of endolithic fungi from Antarctica.</title>
        <authorList>
            <person name="Coleine C."/>
            <person name="Masonjones S."/>
            <person name="Stajich J.E."/>
        </authorList>
    </citation>
    <scope>NUCLEOTIDE SEQUENCE [LARGE SCALE GENOMIC DNA]</scope>
    <source>
        <strain evidence="9 10">CCFEE 6314</strain>
    </source>
</reference>
<dbReference type="InterPro" id="IPR004331">
    <property type="entry name" value="SPX_dom"/>
</dbReference>
<dbReference type="PANTHER" id="PTHR46140">
    <property type="entry name" value="VACUOLAR TRANSPORTER CHAPERONE 1-RELATED"/>
    <property type="match status" value="1"/>
</dbReference>